<feature type="compositionally biased region" description="Basic and acidic residues" evidence="1">
    <location>
        <begin position="189"/>
        <end position="203"/>
    </location>
</feature>
<evidence type="ECO:0000313" key="3">
    <source>
        <dbReference type="Proteomes" id="UP001064489"/>
    </source>
</evidence>
<proteinExistence type="predicted"/>
<protein>
    <submittedName>
        <fullName evidence="2">Uncharacterized protein</fullName>
    </submittedName>
</protein>
<name>A0AAD5NTT2_ACENE</name>
<accession>A0AAD5NTT2</accession>
<dbReference type="Proteomes" id="UP001064489">
    <property type="component" value="Chromosome 4"/>
</dbReference>
<sequence>MREITIGVVNAAIDEILPQLNLMHIQVTEIIQPLEAMSPNGDMVADQVRRGADEITHGPTLVIQNPEAALQVKNLSIVEVQVVTWILEGWTFRAWEAWAAWAAWVAWEAWEACWLGRLGRHGRHGWHGRYGWYGGLEGLGGLGGLGGMGGMGGIGGMGGDAMGDFDDSDDEEAAKPGQQDTGKAASEAKPQEEGAHKSEGGNA</sequence>
<gene>
    <name evidence="2" type="ORF">LWI28_005302</name>
</gene>
<keyword evidence="3" id="KW-1185">Reference proteome</keyword>
<evidence type="ECO:0000256" key="1">
    <source>
        <dbReference type="SAM" id="MobiDB-lite"/>
    </source>
</evidence>
<feature type="compositionally biased region" description="Acidic residues" evidence="1">
    <location>
        <begin position="163"/>
        <end position="172"/>
    </location>
</feature>
<comment type="caution">
    <text evidence="2">The sequence shown here is derived from an EMBL/GenBank/DDBJ whole genome shotgun (WGS) entry which is preliminary data.</text>
</comment>
<dbReference type="AlphaFoldDB" id="A0AAD5NTT2"/>
<dbReference type="EMBL" id="JAJSOW010000101">
    <property type="protein sequence ID" value="KAI9180489.1"/>
    <property type="molecule type" value="Genomic_DNA"/>
</dbReference>
<reference evidence="2" key="2">
    <citation type="submission" date="2023-02" db="EMBL/GenBank/DDBJ databases">
        <authorList>
            <person name="Swenson N.G."/>
            <person name="Wegrzyn J.L."/>
            <person name="Mcevoy S.L."/>
        </authorList>
    </citation>
    <scope>NUCLEOTIDE SEQUENCE</scope>
    <source>
        <strain evidence="2">91603</strain>
        <tissue evidence="2">Leaf</tissue>
    </source>
</reference>
<feature type="region of interest" description="Disordered" evidence="1">
    <location>
        <begin position="159"/>
        <end position="203"/>
    </location>
</feature>
<reference evidence="2" key="1">
    <citation type="journal article" date="2022" name="Plant J.">
        <title>Strategies of tolerance reflected in two North American maple genomes.</title>
        <authorList>
            <person name="McEvoy S.L."/>
            <person name="Sezen U.U."/>
            <person name="Trouern-Trend A."/>
            <person name="McMahon S.M."/>
            <person name="Schaberg P.G."/>
            <person name="Yang J."/>
            <person name="Wegrzyn J.L."/>
            <person name="Swenson N.G."/>
        </authorList>
    </citation>
    <scope>NUCLEOTIDE SEQUENCE</scope>
    <source>
        <strain evidence="2">91603</strain>
    </source>
</reference>
<organism evidence="2 3">
    <name type="scientific">Acer negundo</name>
    <name type="common">Box elder</name>
    <dbReference type="NCBI Taxonomy" id="4023"/>
    <lineage>
        <taxon>Eukaryota</taxon>
        <taxon>Viridiplantae</taxon>
        <taxon>Streptophyta</taxon>
        <taxon>Embryophyta</taxon>
        <taxon>Tracheophyta</taxon>
        <taxon>Spermatophyta</taxon>
        <taxon>Magnoliopsida</taxon>
        <taxon>eudicotyledons</taxon>
        <taxon>Gunneridae</taxon>
        <taxon>Pentapetalae</taxon>
        <taxon>rosids</taxon>
        <taxon>malvids</taxon>
        <taxon>Sapindales</taxon>
        <taxon>Sapindaceae</taxon>
        <taxon>Hippocastanoideae</taxon>
        <taxon>Acereae</taxon>
        <taxon>Acer</taxon>
    </lineage>
</organism>
<evidence type="ECO:0000313" key="2">
    <source>
        <dbReference type="EMBL" id="KAI9180489.1"/>
    </source>
</evidence>